<comment type="subunit">
    <text evidence="7">Homotrimer.</text>
</comment>
<evidence type="ECO:0000256" key="2">
    <source>
        <dbReference type="ARBA" id="ARBA00023088"/>
    </source>
</evidence>
<dbReference type="GO" id="GO:0008289">
    <property type="term" value="F:lipid binding"/>
    <property type="evidence" value="ECO:0007669"/>
    <property type="project" value="UniProtKB-UniRule"/>
</dbReference>
<feature type="lipid moiety-binding region" description="S-diacylglycerol cysteine" evidence="7 9">
    <location>
        <position position="20"/>
    </location>
</feature>
<keyword evidence="1 10" id="KW-0732">Signal</keyword>
<keyword evidence="6 7" id="KW-0449">Lipoprotein</keyword>
<feature type="coiled-coil region" evidence="7">
    <location>
        <begin position="40"/>
        <end position="74"/>
    </location>
</feature>
<dbReference type="EMBL" id="BA000021">
    <property type="protein sequence ID" value="BAC24501.1"/>
    <property type="molecule type" value="Genomic_DNA"/>
</dbReference>
<name>Q8D2J9_WIGBR</name>
<dbReference type="PANTHER" id="PTHR38763:SF1">
    <property type="entry name" value="MAJOR OUTER MEMBRANE LIPOPROTEIN LPP"/>
    <property type="match status" value="1"/>
</dbReference>
<sequence>MFNKKIIFITTFGLFLLSSCAKNPNMNKISYDVQDLKYKINQISSDINHIQSDVNKAKEEAERANNRMDNNTRYYRK</sequence>
<feature type="domain" description="Lipoprotein leucine-zipper" evidence="11">
    <location>
        <begin position="25"/>
        <end position="77"/>
    </location>
</feature>
<keyword evidence="3 7" id="KW-0472">Membrane</keyword>
<keyword evidence="7" id="KW-0175">Coiled coil</keyword>
<dbReference type="STRING" id="36870.gene:10368855"/>
<dbReference type="PANTHER" id="PTHR38763">
    <property type="entry name" value="MAJOR OUTER MEMBRANE PROLIPOPROTEIN LPP"/>
    <property type="match status" value="1"/>
</dbReference>
<keyword evidence="5 7" id="KW-0998">Cell outer membrane</keyword>
<comment type="function">
    <text evidence="7">A highly abundant outer membrane lipoprotein that controls the distance between the inner and outer membranes. The only protein known to be covalently linked to the peptidoglycan network (PGN). Also non-covalently binds the PGN. The link between the cell outer membrane and PGN contributes to maintenance of the structural and functional integrity of the cell envelope, and maintains the correct distance between the PGN and the outer membrane.</text>
</comment>
<evidence type="ECO:0000256" key="1">
    <source>
        <dbReference type="ARBA" id="ARBA00022729"/>
    </source>
</evidence>
<dbReference type="GO" id="GO:0009279">
    <property type="term" value="C:cell outer membrane"/>
    <property type="evidence" value="ECO:0007669"/>
    <property type="project" value="UniProtKB-SubCell"/>
</dbReference>
<feature type="modified residue" description="N6-murein peptidoglycan lysine" evidence="7 8">
    <location>
        <position position="77"/>
    </location>
</feature>
<keyword evidence="13" id="KW-1185">Reference proteome</keyword>
<dbReference type="PIRSF" id="PIRSF002855">
    <property type="entry name" value="Murein-lipoprotein"/>
    <property type="match status" value="1"/>
</dbReference>
<evidence type="ECO:0000259" key="11">
    <source>
        <dbReference type="Pfam" id="PF04728"/>
    </source>
</evidence>
<keyword evidence="7" id="KW-0677">Repeat</keyword>
<dbReference type="SUPFAM" id="SSF58042">
    <property type="entry name" value="Outer membrane lipoprotein"/>
    <property type="match status" value="1"/>
</dbReference>
<dbReference type="AlphaFoldDB" id="Q8D2J9"/>
<evidence type="ECO:0000256" key="3">
    <source>
        <dbReference type="ARBA" id="ARBA00023136"/>
    </source>
</evidence>
<keyword evidence="7" id="KW-0134">Cell wall</keyword>
<feature type="lipid moiety-binding region" description="N-palmitoyl cysteine" evidence="7 9">
    <location>
        <position position="20"/>
    </location>
</feature>
<feature type="signal peptide" evidence="10">
    <location>
        <begin position="1"/>
        <end position="21"/>
    </location>
</feature>
<feature type="repeat" evidence="7">
    <location>
        <begin position="37"/>
        <end position="47"/>
    </location>
</feature>
<protein>
    <recommendedName>
        <fullName evidence="7">Major outer membrane lipoprotein Lpp</fullName>
    </recommendedName>
</protein>
<keyword evidence="2 7" id="KW-0572">Peptidoglycan-anchor</keyword>
<dbReference type="InterPro" id="IPR006817">
    <property type="entry name" value="Lipoprotein_leucine-zipper_dom"/>
</dbReference>
<accession>Q8D2J9</accession>
<reference evidence="12 13" key="1">
    <citation type="journal article" date="2002" name="Nat. Genet.">
        <title>Genome sequence of the endocellular obligate symbiont of tsetse flies, Wigglesworthia glossinidia.</title>
        <authorList>
            <person name="Akman L."/>
            <person name="Yamashita A."/>
            <person name="Watanabe H."/>
            <person name="Oshima K."/>
            <person name="Shiba T."/>
            <person name="Hattori M."/>
            <person name="Aksoy S."/>
        </authorList>
    </citation>
    <scope>NUCLEOTIDE SEQUENCE [LARGE SCALE GENOMIC DNA]</scope>
</reference>
<dbReference type="HAMAP" id="MF_00843">
    <property type="entry name" value="Lpp"/>
    <property type="match status" value="1"/>
</dbReference>
<comment type="subcellular location">
    <subcellularLocation>
        <location evidence="7">Cell outer membrane</location>
        <topology evidence="7">Lipid-anchor</topology>
        <orientation evidence="7">Periplasmic side</orientation>
    </subcellularLocation>
    <subcellularLocation>
        <location evidence="7">Secreted</location>
        <location evidence="7">Cell wall</location>
        <topology evidence="7">Peptidoglycan-anchor</topology>
    </subcellularLocation>
    <text evidence="7">Attached via its lipidated N-terminus to the inner leaflet of the outer membrane. Attached to the peptidoglycan network (PGN) via its C-terminus.</text>
</comment>
<evidence type="ECO:0000256" key="6">
    <source>
        <dbReference type="ARBA" id="ARBA00023288"/>
    </source>
</evidence>
<evidence type="ECO:0000256" key="7">
    <source>
        <dbReference type="HAMAP-Rule" id="MF_00843"/>
    </source>
</evidence>
<dbReference type="KEGG" id="wbr:lpp"/>
<dbReference type="GO" id="GO:0030258">
    <property type="term" value="P:lipid modification"/>
    <property type="evidence" value="ECO:0007669"/>
    <property type="project" value="UniProtKB-UniRule"/>
</dbReference>
<evidence type="ECO:0000256" key="10">
    <source>
        <dbReference type="SAM" id="SignalP"/>
    </source>
</evidence>
<dbReference type="GO" id="GO:0043580">
    <property type="term" value="P:periplasmic space organization"/>
    <property type="evidence" value="ECO:0007669"/>
    <property type="project" value="UniProtKB-UniRule"/>
</dbReference>
<keyword evidence="7" id="KW-0964">Secreted</keyword>
<feature type="chain" id="PRO_5004304666" description="Major outer membrane lipoprotein Lpp" evidence="10">
    <location>
        <begin position="22"/>
        <end position="77"/>
    </location>
</feature>
<comment type="caution">
    <text evidence="7">Lacks conserved residue(s) required for the propagation of feature annotation.</text>
</comment>
<evidence type="ECO:0000256" key="9">
    <source>
        <dbReference type="PIRSR" id="PIRSR002855-2"/>
    </source>
</evidence>
<dbReference type="InterPro" id="IPR016367">
    <property type="entry name" value="MOM_Lpp"/>
</dbReference>
<dbReference type="eggNOG" id="COG4238">
    <property type="taxonomic scope" value="Bacteria"/>
</dbReference>
<dbReference type="PROSITE" id="PS51257">
    <property type="entry name" value="PROKAR_LIPOPROTEIN"/>
    <property type="match status" value="1"/>
</dbReference>
<gene>
    <name evidence="7 12" type="primary">lpp</name>
</gene>
<evidence type="ECO:0000313" key="13">
    <source>
        <dbReference type="Proteomes" id="UP000000562"/>
    </source>
</evidence>
<dbReference type="Gene3D" id="1.20.5.190">
    <property type="match status" value="1"/>
</dbReference>
<evidence type="ECO:0000256" key="4">
    <source>
        <dbReference type="ARBA" id="ARBA00023139"/>
    </source>
</evidence>
<evidence type="ECO:0000256" key="8">
    <source>
        <dbReference type="PIRSR" id="PIRSR002855-1"/>
    </source>
</evidence>
<evidence type="ECO:0000256" key="5">
    <source>
        <dbReference type="ARBA" id="ARBA00023237"/>
    </source>
</evidence>
<dbReference type="GO" id="GO:0042834">
    <property type="term" value="F:peptidoglycan binding"/>
    <property type="evidence" value="ECO:0007669"/>
    <property type="project" value="UniProtKB-UniRule"/>
</dbReference>
<proteinExistence type="inferred from homology"/>
<dbReference type="Proteomes" id="UP000000562">
    <property type="component" value="Chromosome"/>
</dbReference>
<dbReference type="HOGENOM" id="CLU_166934_2_0_6"/>
<dbReference type="OrthoDB" id="6567756at2"/>
<organism evidence="12 13">
    <name type="scientific">Wigglesworthia glossinidia brevipalpis</name>
    <dbReference type="NCBI Taxonomy" id="36870"/>
    <lineage>
        <taxon>Bacteria</taxon>
        <taxon>Pseudomonadati</taxon>
        <taxon>Pseudomonadota</taxon>
        <taxon>Gammaproteobacteria</taxon>
        <taxon>Enterobacterales</taxon>
        <taxon>Erwiniaceae</taxon>
        <taxon>Wigglesworthia</taxon>
    </lineage>
</organism>
<keyword evidence="4 7" id="KW-0564">Palmitate</keyword>
<evidence type="ECO:0000313" key="12">
    <source>
        <dbReference type="EMBL" id="BAC24501.1"/>
    </source>
</evidence>
<comment type="similarity">
    <text evidence="7">Belongs to the Lpp family.</text>
</comment>
<dbReference type="Pfam" id="PF04728">
    <property type="entry name" value="LPP"/>
    <property type="match status" value="1"/>
</dbReference>